<evidence type="ECO:0000256" key="10">
    <source>
        <dbReference type="SAM" id="MobiDB-lite"/>
    </source>
</evidence>
<dbReference type="PANTHER" id="PTHR10537">
    <property type="entry name" value="DNA PRIMASE LARGE SUBUNIT"/>
    <property type="match status" value="1"/>
</dbReference>
<comment type="cofactor">
    <cofactor evidence="9">
        <name>[4Fe-4S] cluster</name>
        <dbReference type="ChEBI" id="CHEBI:49883"/>
    </cofactor>
    <text evidence="9">Binds 1 [4Fe-4S] cluster.</text>
</comment>
<evidence type="ECO:0000256" key="2">
    <source>
        <dbReference type="ARBA" id="ARBA00022485"/>
    </source>
</evidence>
<dbReference type="Proteomes" id="UP001172684">
    <property type="component" value="Unassembled WGS sequence"/>
</dbReference>
<keyword evidence="13" id="KW-1185">Reference proteome</keyword>
<keyword evidence="7 9" id="KW-0411">Iron-sulfur</keyword>
<name>A0ABQ9NT11_9PEZI</name>
<reference evidence="12" key="1">
    <citation type="submission" date="2022-10" db="EMBL/GenBank/DDBJ databases">
        <title>Culturing micro-colonial fungi from biological soil crusts in the Mojave desert and describing Neophaeococcomyces mojavensis, and introducing the new genera and species Taxawa tesnikishii.</title>
        <authorList>
            <person name="Kurbessoian T."/>
            <person name="Stajich J.E."/>
        </authorList>
    </citation>
    <scope>NUCLEOTIDE SEQUENCE</scope>
    <source>
        <strain evidence="12">TK_1</strain>
    </source>
</reference>
<organism evidence="12 13">
    <name type="scientific">Coniosporium apollinis</name>
    <dbReference type="NCBI Taxonomy" id="61459"/>
    <lineage>
        <taxon>Eukaryota</taxon>
        <taxon>Fungi</taxon>
        <taxon>Dikarya</taxon>
        <taxon>Ascomycota</taxon>
        <taxon>Pezizomycotina</taxon>
        <taxon>Dothideomycetes</taxon>
        <taxon>Dothideomycetes incertae sedis</taxon>
        <taxon>Coniosporium</taxon>
    </lineage>
</organism>
<dbReference type="Pfam" id="PF26466">
    <property type="entry name" value="DNA_primase_lrg_N"/>
    <property type="match status" value="1"/>
</dbReference>
<feature type="domain" description="DNA primase large subunit C-terminal" evidence="11">
    <location>
        <begin position="296"/>
        <end position="479"/>
    </location>
</feature>
<dbReference type="PANTHER" id="PTHR10537:SF3">
    <property type="entry name" value="DNA PRIMASE LARGE SUBUNIT"/>
    <property type="match status" value="1"/>
</dbReference>
<keyword evidence="8 9" id="KW-0238">DNA-binding</keyword>
<dbReference type="GO" id="GO:0016787">
    <property type="term" value="F:hydrolase activity"/>
    <property type="evidence" value="ECO:0007669"/>
    <property type="project" value="UniProtKB-KW"/>
</dbReference>
<gene>
    <name evidence="12" type="primary">PRI2</name>
    <name evidence="12" type="ORF">H2201_004422</name>
</gene>
<keyword evidence="2 9" id="KW-0004">4Fe-4S</keyword>
<comment type="caution">
    <text evidence="12">The sequence shown here is derived from an EMBL/GenBank/DDBJ whole genome shotgun (WGS) entry which is preliminary data.</text>
</comment>
<keyword evidence="12" id="KW-0378">Hydrolase</keyword>
<evidence type="ECO:0000256" key="1">
    <source>
        <dbReference type="ARBA" id="ARBA00010564"/>
    </source>
</evidence>
<comment type="function">
    <text evidence="9">DNA primase is the polymerase that synthesizes small RNA primers for the Okazaki fragments made during discontinuous DNA replication.</text>
</comment>
<protein>
    <recommendedName>
        <fullName evidence="9">DNA primase large subunit</fullName>
    </recommendedName>
</protein>
<dbReference type="EMBL" id="JAPDRL010000028">
    <property type="protein sequence ID" value="KAJ9665540.1"/>
    <property type="molecule type" value="Genomic_DNA"/>
</dbReference>
<keyword evidence="6 9" id="KW-0408">Iron</keyword>
<dbReference type="CDD" id="cd07322">
    <property type="entry name" value="PriL_PriS_Eukaryotic"/>
    <property type="match status" value="1"/>
</dbReference>
<dbReference type="InterPro" id="IPR007238">
    <property type="entry name" value="DNA_primase_lsu_euk/arc"/>
</dbReference>
<keyword evidence="4 9" id="KW-0235">DNA replication</keyword>
<feature type="region of interest" description="Disordered" evidence="10">
    <location>
        <begin position="1"/>
        <end position="22"/>
    </location>
</feature>
<accession>A0ABQ9NT11</accession>
<feature type="compositionally biased region" description="Basic and acidic residues" evidence="10">
    <location>
        <begin position="7"/>
        <end position="16"/>
    </location>
</feature>
<evidence type="ECO:0000256" key="4">
    <source>
        <dbReference type="ARBA" id="ARBA00022705"/>
    </source>
</evidence>
<evidence type="ECO:0000313" key="13">
    <source>
        <dbReference type="Proteomes" id="UP001172684"/>
    </source>
</evidence>
<evidence type="ECO:0000256" key="5">
    <source>
        <dbReference type="ARBA" id="ARBA00022723"/>
    </source>
</evidence>
<evidence type="ECO:0000256" key="8">
    <source>
        <dbReference type="ARBA" id="ARBA00023125"/>
    </source>
</evidence>
<evidence type="ECO:0000256" key="9">
    <source>
        <dbReference type="PIRNR" id="PIRNR009449"/>
    </source>
</evidence>
<sequence length="496" mass="57714">MLASSRIDPKRRNNLDHRKRQFAQPQWQQQKYEYGLNFYVLPPTAEITLEEFEEWAIARLKVLSELESCTFRNRTLEETTNYMTPILQKHMPLNPSRSSTAQDERKKDHYSHFILRLAFSATEDLRRRFSRLETMLFRLRYKEEDARERKNFVDSLGATMGMSWEKVSEEEEVQELGADLRAATGYAKKGEDEGWFKVDWEKVPELVESRRVLLKRGKAYVPVREQQSLVVAEFGRRLDAALELTARALPRLDEDDRLSPILAHLSQSFTAPEATYDAESSPSGLAPTHQNIDALSQHFPLCMQHLHRTLRQNSHLKHYGRLQYTLFLKGIGLSLEECILFWRRSFKLMTDEKFTKEYKYNIRHAYGDVGGDANRRGRGYTPYSCQKLLTEALPGPGQTHGCPYRTFTVDNLAAMLQQTGVSDRETLKCVREDVARQRYHIACNRVFEYAHKTEIKEVKNKGVWGEAELDTILHPNTYFKRSFLLKHLGEEGHSGE</sequence>
<proteinExistence type="inferred from homology"/>
<evidence type="ECO:0000313" key="12">
    <source>
        <dbReference type="EMBL" id="KAJ9665540.1"/>
    </source>
</evidence>
<evidence type="ECO:0000256" key="7">
    <source>
        <dbReference type="ARBA" id="ARBA00023014"/>
    </source>
</evidence>
<dbReference type="Pfam" id="PF04104">
    <property type="entry name" value="DNA_primase_lrg"/>
    <property type="match status" value="1"/>
</dbReference>
<evidence type="ECO:0000259" key="11">
    <source>
        <dbReference type="Pfam" id="PF04104"/>
    </source>
</evidence>
<comment type="similarity">
    <text evidence="1 9">Belongs to the eukaryotic-type primase large subunit family.</text>
</comment>
<keyword evidence="3 9" id="KW-0639">Primosome</keyword>
<keyword evidence="5 9" id="KW-0479">Metal-binding</keyword>
<dbReference type="InterPro" id="IPR058560">
    <property type="entry name" value="DNA_primase_C"/>
</dbReference>
<dbReference type="PIRSF" id="PIRSF009449">
    <property type="entry name" value="DNA_primase_large_subunit"/>
    <property type="match status" value="1"/>
</dbReference>
<evidence type="ECO:0000256" key="6">
    <source>
        <dbReference type="ARBA" id="ARBA00023004"/>
    </source>
</evidence>
<dbReference type="InterPro" id="IPR016558">
    <property type="entry name" value="DNA_primase_lsu_euk"/>
</dbReference>
<evidence type="ECO:0000256" key="3">
    <source>
        <dbReference type="ARBA" id="ARBA00022515"/>
    </source>
</evidence>
<dbReference type="Gene3D" id="1.20.930.80">
    <property type="match status" value="1"/>
</dbReference>